<proteinExistence type="predicted"/>
<dbReference type="RefSeq" id="XP_046014585.1">
    <property type="nucleotide sequence ID" value="XM_046153027.1"/>
</dbReference>
<accession>A0A9P8YA37</accession>
<dbReference type="EMBL" id="JAGTJQ010000003">
    <property type="protein sequence ID" value="KAH7034492.1"/>
    <property type="molecule type" value="Genomic_DNA"/>
</dbReference>
<protein>
    <submittedName>
        <fullName evidence="1">Uncharacterized protein</fullName>
    </submittedName>
</protein>
<keyword evidence="2" id="KW-1185">Reference proteome</keyword>
<gene>
    <name evidence="1" type="ORF">B0I36DRAFT_316422</name>
</gene>
<name>A0A9P8YA37_9PEZI</name>
<evidence type="ECO:0000313" key="1">
    <source>
        <dbReference type="EMBL" id="KAH7034492.1"/>
    </source>
</evidence>
<dbReference type="Proteomes" id="UP000756346">
    <property type="component" value="Unassembled WGS sequence"/>
</dbReference>
<evidence type="ECO:0000313" key="2">
    <source>
        <dbReference type="Proteomes" id="UP000756346"/>
    </source>
</evidence>
<reference evidence="1" key="1">
    <citation type="journal article" date="2021" name="Nat. Commun.">
        <title>Genetic determinants of endophytism in the Arabidopsis root mycobiome.</title>
        <authorList>
            <person name="Mesny F."/>
            <person name="Miyauchi S."/>
            <person name="Thiergart T."/>
            <person name="Pickel B."/>
            <person name="Atanasova L."/>
            <person name="Karlsson M."/>
            <person name="Huettel B."/>
            <person name="Barry K.W."/>
            <person name="Haridas S."/>
            <person name="Chen C."/>
            <person name="Bauer D."/>
            <person name="Andreopoulos W."/>
            <person name="Pangilinan J."/>
            <person name="LaButti K."/>
            <person name="Riley R."/>
            <person name="Lipzen A."/>
            <person name="Clum A."/>
            <person name="Drula E."/>
            <person name="Henrissat B."/>
            <person name="Kohler A."/>
            <person name="Grigoriev I.V."/>
            <person name="Martin F.M."/>
            <person name="Hacquard S."/>
        </authorList>
    </citation>
    <scope>NUCLEOTIDE SEQUENCE</scope>
    <source>
        <strain evidence="1">MPI-CAGE-CH-0230</strain>
    </source>
</reference>
<dbReference type="AlphaFoldDB" id="A0A9P8YA37"/>
<dbReference type="GeneID" id="70182573"/>
<sequence>MSSTSLKQSSAWFDRSDSGLRYTSFSFWQLSISLRRYLSTSQPTSAGPDRSSVVFHCSSQAGDFSEIGPVTNPIKYRREISGLSIRGCGRRASAFSVSRLSRPSRALLWDTGQPRRGGRWGGERVLVVRRICGWRSGPALVASPWPARWRCKSFWVSICKGVDERRVGHRRRVCP</sequence>
<comment type="caution">
    <text evidence="1">The sequence shown here is derived from an EMBL/GenBank/DDBJ whole genome shotgun (WGS) entry which is preliminary data.</text>
</comment>
<organism evidence="1 2">
    <name type="scientific">Microdochium trichocladiopsis</name>
    <dbReference type="NCBI Taxonomy" id="1682393"/>
    <lineage>
        <taxon>Eukaryota</taxon>
        <taxon>Fungi</taxon>
        <taxon>Dikarya</taxon>
        <taxon>Ascomycota</taxon>
        <taxon>Pezizomycotina</taxon>
        <taxon>Sordariomycetes</taxon>
        <taxon>Xylariomycetidae</taxon>
        <taxon>Xylariales</taxon>
        <taxon>Microdochiaceae</taxon>
        <taxon>Microdochium</taxon>
    </lineage>
</organism>